<dbReference type="InterPro" id="IPR002104">
    <property type="entry name" value="Integrase_catalytic"/>
</dbReference>
<dbReference type="GO" id="GO:0003677">
    <property type="term" value="F:DNA binding"/>
    <property type="evidence" value="ECO:0007669"/>
    <property type="project" value="InterPro"/>
</dbReference>
<keyword evidence="5" id="KW-1185">Reference proteome</keyword>
<dbReference type="Gene3D" id="1.10.443.10">
    <property type="entry name" value="Intergrase catalytic core"/>
    <property type="match status" value="1"/>
</dbReference>
<protein>
    <submittedName>
        <fullName evidence="4">Tyrosine-type recombinase/integrase</fullName>
    </submittedName>
</protein>
<evidence type="ECO:0000256" key="2">
    <source>
        <dbReference type="SAM" id="MobiDB-lite"/>
    </source>
</evidence>
<evidence type="ECO:0000313" key="5">
    <source>
        <dbReference type="Proteomes" id="UP000586918"/>
    </source>
</evidence>
<comment type="caution">
    <text evidence="4">The sequence shown here is derived from an EMBL/GenBank/DDBJ whole genome shotgun (WGS) entry which is preliminary data.</text>
</comment>
<name>A0A848DCX6_9PSEU</name>
<organism evidence="4 5">
    <name type="scientific">Pseudonocardia bannensis</name>
    <dbReference type="NCBI Taxonomy" id="630973"/>
    <lineage>
        <taxon>Bacteria</taxon>
        <taxon>Bacillati</taxon>
        <taxon>Actinomycetota</taxon>
        <taxon>Actinomycetes</taxon>
        <taxon>Pseudonocardiales</taxon>
        <taxon>Pseudonocardiaceae</taxon>
        <taxon>Pseudonocardia</taxon>
    </lineage>
</organism>
<dbReference type="PANTHER" id="PTHR30349:SF64">
    <property type="entry name" value="PROPHAGE INTEGRASE INTD-RELATED"/>
    <property type="match status" value="1"/>
</dbReference>
<dbReference type="PROSITE" id="PS51898">
    <property type="entry name" value="TYR_RECOMBINASE"/>
    <property type="match status" value="1"/>
</dbReference>
<gene>
    <name evidence="4" type="ORF">HF519_02475</name>
</gene>
<dbReference type="PANTHER" id="PTHR30349">
    <property type="entry name" value="PHAGE INTEGRASE-RELATED"/>
    <property type="match status" value="1"/>
</dbReference>
<dbReference type="SUPFAM" id="SSF56349">
    <property type="entry name" value="DNA breaking-rejoining enzymes"/>
    <property type="match status" value="1"/>
</dbReference>
<dbReference type="EMBL" id="JAAXKZ010000005">
    <property type="protein sequence ID" value="NMH90469.1"/>
    <property type="molecule type" value="Genomic_DNA"/>
</dbReference>
<evidence type="ECO:0000256" key="1">
    <source>
        <dbReference type="ARBA" id="ARBA00023172"/>
    </source>
</evidence>
<dbReference type="Pfam" id="PF00589">
    <property type="entry name" value="Phage_integrase"/>
    <property type="match status" value="1"/>
</dbReference>
<sequence>MDAETSYDVKIWNLQKYEGTRTTSHRVRWSVAGRQWRQSFRTSALADAFRSELVQAARRGEAFVVDSGRPVSMERAERQVPWLVFAREYAAMKWPHLAPNSRRNTARALTNATLALITSDRGRPADDLLRKAMTSWAFNIAANRTGPPPDDIATALAWLERTTRPVSELERPAVARAVLDALTVTNAGEPAAPGTVQRLRGVVVNAAEYAVERRLLARNPITHLSWKAPRTVQTVDRRVVVNPDQARQLLDAVAREKPSGAGLVAFFGAMYYSALRPAEAATLRKSNLSLPEEGWGELVLETSTPAAGASWTDSGHRREERQLKHRARGETRVVPSPPALTALLHTHLTNFGTGADGLLFRGVRGGQLAESTYCRVWRKARAASLSPAESASPMARRPYDLRHAAVSTWLNAGVPPTQVAEWAGHSVAVLLQIYAKCLAGQEDAARRRIAAALGDAEL</sequence>
<dbReference type="GO" id="GO:0015074">
    <property type="term" value="P:DNA integration"/>
    <property type="evidence" value="ECO:0007669"/>
    <property type="project" value="InterPro"/>
</dbReference>
<proteinExistence type="predicted"/>
<dbReference type="InterPro" id="IPR013762">
    <property type="entry name" value="Integrase-like_cat_sf"/>
</dbReference>
<dbReference type="Proteomes" id="UP000586918">
    <property type="component" value="Unassembled WGS sequence"/>
</dbReference>
<feature type="domain" description="Tyr recombinase" evidence="3">
    <location>
        <begin position="236"/>
        <end position="448"/>
    </location>
</feature>
<dbReference type="InterPro" id="IPR011010">
    <property type="entry name" value="DNA_brk_join_enz"/>
</dbReference>
<evidence type="ECO:0000313" key="4">
    <source>
        <dbReference type="EMBL" id="NMH90469.1"/>
    </source>
</evidence>
<feature type="region of interest" description="Disordered" evidence="2">
    <location>
        <begin position="306"/>
        <end position="331"/>
    </location>
</feature>
<keyword evidence="1" id="KW-0233">DNA recombination</keyword>
<dbReference type="GO" id="GO:0006310">
    <property type="term" value="P:DNA recombination"/>
    <property type="evidence" value="ECO:0007669"/>
    <property type="project" value="UniProtKB-KW"/>
</dbReference>
<dbReference type="InterPro" id="IPR050090">
    <property type="entry name" value="Tyrosine_recombinase_XerCD"/>
</dbReference>
<reference evidence="4 5" key="1">
    <citation type="submission" date="2020-04" db="EMBL/GenBank/DDBJ databases">
        <authorList>
            <person name="Klaysubun C."/>
            <person name="Duangmal K."/>
            <person name="Lipun K."/>
        </authorList>
    </citation>
    <scope>NUCLEOTIDE SEQUENCE [LARGE SCALE GENOMIC DNA]</scope>
    <source>
        <strain evidence="4 5">DSM 45300</strain>
    </source>
</reference>
<evidence type="ECO:0000259" key="3">
    <source>
        <dbReference type="PROSITE" id="PS51898"/>
    </source>
</evidence>
<dbReference type="AlphaFoldDB" id="A0A848DCX6"/>
<accession>A0A848DCX6</accession>